<dbReference type="EMBL" id="JACHVA010000053">
    <property type="protein sequence ID" value="MBC2601500.1"/>
    <property type="molecule type" value="Genomic_DNA"/>
</dbReference>
<dbReference type="Proteomes" id="UP000525652">
    <property type="component" value="Unassembled WGS sequence"/>
</dbReference>
<dbReference type="InterPro" id="IPR017850">
    <property type="entry name" value="Alkaline_phosphatase_core_sf"/>
</dbReference>
<sequence length="460" mass="52387">MKKSPINLLFVFSDQHRWCDLGCYGNSDVISPNIDAFASEGLRFDQCYSNCPLCVPARGNLLTGLHSMRHGAVANDLPIDTDLESVAHVLNRAGHESGYIGKWHLAGVPRDQSVPAEERMGFQSWKVRQCSHDYLNPEYHDESGVLHKVPGYEPEIQTDLAKSFISENQSNPWGLVLSWGPPHDPYDKVPEKYRKLFDPEKLKLRPNVPEMIRHNLKKEVSQETIREWMAGYYAHIAGLDEQFGRLVQHVKDLGLWENTLIVYTSDHGDLLGSQGLTLKQLPYEESAHIPLILGGGVPELRQGECKELIGFVDLFPTLLGMMGLSYSTEIDGSDLSQLLRCESAKGREEIYLYNPIPCHHGVDRGDGCWRAIRKGNHVFALNLDDDSDWFLYDVVQDPFQLNNLLGKSEEDDRVASELRRDLMREVGRYDAALPWPELIDQLGLRDRWNTSQRYFDLPEM</sequence>
<gene>
    <name evidence="4" type="ORF">H5P30_06885</name>
</gene>
<dbReference type="SUPFAM" id="SSF53649">
    <property type="entry name" value="Alkaline phosphatase-like"/>
    <property type="match status" value="1"/>
</dbReference>
<comment type="caution">
    <text evidence="4">The sequence shown here is derived from an EMBL/GenBank/DDBJ whole genome shotgun (WGS) entry which is preliminary data.</text>
</comment>
<dbReference type="Gene3D" id="3.40.720.10">
    <property type="entry name" value="Alkaline Phosphatase, subunit A"/>
    <property type="match status" value="1"/>
</dbReference>
<keyword evidence="2" id="KW-0378">Hydrolase</keyword>
<dbReference type="InterPro" id="IPR050738">
    <property type="entry name" value="Sulfatase"/>
</dbReference>
<evidence type="ECO:0000256" key="2">
    <source>
        <dbReference type="ARBA" id="ARBA00022801"/>
    </source>
</evidence>
<reference evidence="4 5" key="1">
    <citation type="submission" date="2020-07" db="EMBL/GenBank/DDBJ databases">
        <authorList>
            <person name="Feng X."/>
        </authorList>
    </citation>
    <scope>NUCLEOTIDE SEQUENCE [LARGE SCALE GENOMIC DNA]</scope>
    <source>
        <strain evidence="4 5">JCM14086</strain>
    </source>
</reference>
<proteinExistence type="inferred from homology"/>
<evidence type="ECO:0000256" key="1">
    <source>
        <dbReference type="ARBA" id="ARBA00008779"/>
    </source>
</evidence>
<comment type="similarity">
    <text evidence="1">Belongs to the sulfatase family.</text>
</comment>
<accession>A0A7X1AZ35</accession>
<keyword evidence="5" id="KW-1185">Reference proteome</keyword>
<protein>
    <submittedName>
        <fullName evidence="4">Sulfatase</fullName>
    </submittedName>
</protein>
<organism evidence="4 5">
    <name type="scientific">Puniceicoccus vermicola</name>
    <dbReference type="NCBI Taxonomy" id="388746"/>
    <lineage>
        <taxon>Bacteria</taxon>
        <taxon>Pseudomonadati</taxon>
        <taxon>Verrucomicrobiota</taxon>
        <taxon>Opitutia</taxon>
        <taxon>Puniceicoccales</taxon>
        <taxon>Puniceicoccaceae</taxon>
        <taxon>Puniceicoccus</taxon>
    </lineage>
</organism>
<dbReference type="InterPro" id="IPR000917">
    <property type="entry name" value="Sulfatase_N"/>
</dbReference>
<evidence type="ECO:0000259" key="3">
    <source>
        <dbReference type="Pfam" id="PF00884"/>
    </source>
</evidence>
<feature type="domain" description="Sulfatase N-terminal" evidence="3">
    <location>
        <begin position="7"/>
        <end position="323"/>
    </location>
</feature>
<dbReference type="PANTHER" id="PTHR42693:SF53">
    <property type="entry name" value="ENDO-4-O-SULFATASE"/>
    <property type="match status" value="1"/>
</dbReference>
<evidence type="ECO:0000313" key="4">
    <source>
        <dbReference type="EMBL" id="MBC2601500.1"/>
    </source>
</evidence>
<name>A0A7X1AZ35_9BACT</name>
<dbReference type="RefSeq" id="WP_185692211.1">
    <property type="nucleotide sequence ID" value="NZ_JACHVA010000053.1"/>
</dbReference>
<dbReference type="CDD" id="cd16034">
    <property type="entry name" value="sulfatase_like"/>
    <property type="match status" value="1"/>
</dbReference>
<dbReference type="Pfam" id="PF00884">
    <property type="entry name" value="Sulfatase"/>
    <property type="match status" value="1"/>
</dbReference>
<dbReference type="AlphaFoldDB" id="A0A7X1AZ35"/>
<dbReference type="PANTHER" id="PTHR42693">
    <property type="entry name" value="ARYLSULFATASE FAMILY MEMBER"/>
    <property type="match status" value="1"/>
</dbReference>
<dbReference type="GO" id="GO:0004065">
    <property type="term" value="F:arylsulfatase activity"/>
    <property type="evidence" value="ECO:0007669"/>
    <property type="project" value="TreeGrafter"/>
</dbReference>
<evidence type="ECO:0000313" key="5">
    <source>
        <dbReference type="Proteomes" id="UP000525652"/>
    </source>
</evidence>